<evidence type="ECO:0000256" key="3">
    <source>
        <dbReference type="ARBA" id="ARBA00022737"/>
    </source>
</evidence>
<keyword evidence="2 4" id="KW-0732">Signal</keyword>
<dbReference type="InterPro" id="IPR050328">
    <property type="entry name" value="Dev_Immune_Receptor"/>
</dbReference>
<evidence type="ECO:0000313" key="6">
    <source>
        <dbReference type="Proteomes" id="UP001168821"/>
    </source>
</evidence>
<dbReference type="EMBL" id="JALNTZ010000005">
    <property type="protein sequence ID" value="KAJ3653025.1"/>
    <property type="molecule type" value="Genomic_DNA"/>
</dbReference>
<evidence type="ECO:0000256" key="1">
    <source>
        <dbReference type="ARBA" id="ARBA00022614"/>
    </source>
</evidence>
<dbReference type="InterPro" id="IPR001611">
    <property type="entry name" value="Leu-rich_rpt"/>
</dbReference>
<dbReference type="PANTHER" id="PTHR24373">
    <property type="entry name" value="SLIT RELATED LEUCINE-RICH REPEAT NEURONAL PROTEIN"/>
    <property type="match status" value="1"/>
</dbReference>
<evidence type="ECO:0000256" key="4">
    <source>
        <dbReference type="SAM" id="SignalP"/>
    </source>
</evidence>
<keyword evidence="1" id="KW-0433">Leucine-rich repeat</keyword>
<dbReference type="SMART" id="SM00369">
    <property type="entry name" value="LRR_TYP"/>
    <property type="match status" value="9"/>
</dbReference>
<dbReference type="InterPro" id="IPR003591">
    <property type="entry name" value="Leu-rich_rpt_typical-subtyp"/>
</dbReference>
<reference evidence="5" key="1">
    <citation type="journal article" date="2023" name="G3 (Bethesda)">
        <title>Whole genome assemblies of Zophobas morio and Tenebrio molitor.</title>
        <authorList>
            <person name="Kaur S."/>
            <person name="Stinson S.A."/>
            <person name="diCenzo G.C."/>
        </authorList>
    </citation>
    <scope>NUCLEOTIDE SEQUENCE</scope>
    <source>
        <strain evidence="5">QUZm001</strain>
    </source>
</reference>
<sequence length="431" mass="48771">MKTFQSTVIFLLAELSLVLATSNGAVITCHSYEDFSWERIREIENASTHRIKEICPGDGEHKVSIEVRGSVKFLYEDSFKGIPKLRKIYVPKTNLEEIEPGTFKDLPQLDDVDLSKNNLQEIKTGTFVNLRVGKVYLQRNSISVLQEGAFVNLSGVKEINFEWNNLQELKRGIFQNVHVKHINLGSNNISKIEVGMFAGVFPLDQDGIVLSFPNNSIAEIDASVFDYKHNIFSLSLSKNLISVLRPGDLRNMPGLKEIVLQAENKLKQIPEGVFNGSKIESINLDYNEISFIASKAFDDMKHLRHISIEYNKLKKWDSNWFCGETPLWIALSTNFLETIPAGAFTNIPEGSTLKLDKNRIKSISDRAFSGVTRLEGIDLSYNKIKKWNVDILKNVVVEDFVDFTGNKIKCPEDGLTTLAPKARRVDFDECF</sequence>
<dbReference type="InterPro" id="IPR026906">
    <property type="entry name" value="LRR_5"/>
</dbReference>
<protein>
    <submittedName>
        <fullName evidence="5">Uncharacterized protein</fullName>
    </submittedName>
</protein>
<dbReference type="SUPFAM" id="SSF52058">
    <property type="entry name" value="L domain-like"/>
    <property type="match status" value="1"/>
</dbReference>
<accession>A0AA38IAW7</accession>
<dbReference type="Pfam" id="PF13855">
    <property type="entry name" value="LRR_8"/>
    <property type="match status" value="2"/>
</dbReference>
<dbReference type="PANTHER" id="PTHR24373:SF370">
    <property type="entry name" value="FISH-LIPS, ISOFORM E"/>
    <property type="match status" value="1"/>
</dbReference>
<gene>
    <name evidence="5" type="ORF">Zmor_018944</name>
</gene>
<feature type="chain" id="PRO_5041279852" evidence="4">
    <location>
        <begin position="21"/>
        <end position="431"/>
    </location>
</feature>
<proteinExistence type="predicted"/>
<dbReference type="Pfam" id="PF13306">
    <property type="entry name" value="LRR_5"/>
    <property type="match status" value="1"/>
</dbReference>
<keyword evidence="3" id="KW-0677">Repeat</keyword>
<feature type="signal peptide" evidence="4">
    <location>
        <begin position="1"/>
        <end position="20"/>
    </location>
</feature>
<evidence type="ECO:0000313" key="5">
    <source>
        <dbReference type="EMBL" id="KAJ3653025.1"/>
    </source>
</evidence>
<dbReference type="Gene3D" id="3.80.10.10">
    <property type="entry name" value="Ribonuclease Inhibitor"/>
    <property type="match status" value="3"/>
</dbReference>
<evidence type="ECO:0000256" key="2">
    <source>
        <dbReference type="ARBA" id="ARBA00022729"/>
    </source>
</evidence>
<dbReference type="AlphaFoldDB" id="A0AA38IAW7"/>
<dbReference type="InterPro" id="IPR032675">
    <property type="entry name" value="LRR_dom_sf"/>
</dbReference>
<keyword evidence="6" id="KW-1185">Reference proteome</keyword>
<name>A0AA38IAW7_9CUCU</name>
<dbReference type="Proteomes" id="UP001168821">
    <property type="component" value="Unassembled WGS sequence"/>
</dbReference>
<comment type="caution">
    <text evidence="5">The sequence shown here is derived from an EMBL/GenBank/DDBJ whole genome shotgun (WGS) entry which is preliminary data.</text>
</comment>
<organism evidence="5 6">
    <name type="scientific">Zophobas morio</name>
    <dbReference type="NCBI Taxonomy" id="2755281"/>
    <lineage>
        <taxon>Eukaryota</taxon>
        <taxon>Metazoa</taxon>
        <taxon>Ecdysozoa</taxon>
        <taxon>Arthropoda</taxon>
        <taxon>Hexapoda</taxon>
        <taxon>Insecta</taxon>
        <taxon>Pterygota</taxon>
        <taxon>Neoptera</taxon>
        <taxon>Endopterygota</taxon>
        <taxon>Coleoptera</taxon>
        <taxon>Polyphaga</taxon>
        <taxon>Cucujiformia</taxon>
        <taxon>Tenebrionidae</taxon>
        <taxon>Zophobas</taxon>
    </lineage>
</organism>